<gene>
    <name evidence="3" type="ORF">ACFO4R_09515</name>
</gene>
<comment type="similarity">
    <text evidence="1">Belongs to the NAD(P)-dependent epimerase/dehydratase family.</text>
</comment>
<dbReference type="InterPro" id="IPR001509">
    <property type="entry name" value="Epimerase_deHydtase"/>
</dbReference>
<dbReference type="PANTHER" id="PTHR43000">
    <property type="entry name" value="DTDP-D-GLUCOSE 4,6-DEHYDRATASE-RELATED"/>
    <property type="match status" value="1"/>
</dbReference>
<evidence type="ECO:0000313" key="3">
    <source>
        <dbReference type="EMBL" id="MFC4805318.1"/>
    </source>
</evidence>
<evidence type="ECO:0000256" key="1">
    <source>
        <dbReference type="ARBA" id="ARBA00007637"/>
    </source>
</evidence>
<dbReference type="SUPFAM" id="SSF51735">
    <property type="entry name" value="NAD(P)-binding Rossmann-fold domains"/>
    <property type="match status" value="1"/>
</dbReference>
<feature type="domain" description="NAD-dependent epimerase/dehydratase" evidence="2">
    <location>
        <begin position="3"/>
        <end position="233"/>
    </location>
</feature>
<name>A0ABV9QM92_9FIRM</name>
<organism evidence="3 4">
    <name type="scientific">Filifactor villosus</name>
    <dbReference type="NCBI Taxonomy" id="29374"/>
    <lineage>
        <taxon>Bacteria</taxon>
        <taxon>Bacillati</taxon>
        <taxon>Bacillota</taxon>
        <taxon>Clostridia</taxon>
        <taxon>Peptostreptococcales</taxon>
        <taxon>Filifactoraceae</taxon>
        <taxon>Filifactor</taxon>
    </lineage>
</organism>
<reference evidence="4" key="1">
    <citation type="journal article" date="2019" name="Int. J. Syst. Evol. Microbiol.">
        <title>The Global Catalogue of Microorganisms (GCM) 10K type strain sequencing project: providing services to taxonomists for standard genome sequencing and annotation.</title>
        <authorList>
            <consortium name="The Broad Institute Genomics Platform"/>
            <consortium name="The Broad Institute Genome Sequencing Center for Infectious Disease"/>
            <person name="Wu L."/>
            <person name="Ma J."/>
        </authorList>
    </citation>
    <scope>NUCLEOTIDE SEQUENCE [LARGE SCALE GENOMIC DNA]</scope>
    <source>
        <strain evidence="4">CCUG 46385</strain>
    </source>
</reference>
<dbReference type="InterPro" id="IPR036291">
    <property type="entry name" value="NAD(P)-bd_dom_sf"/>
</dbReference>
<evidence type="ECO:0000259" key="2">
    <source>
        <dbReference type="Pfam" id="PF01370"/>
    </source>
</evidence>
<evidence type="ECO:0000313" key="4">
    <source>
        <dbReference type="Proteomes" id="UP001595916"/>
    </source>
</evidence>
<accession>A0ABV9QM92</accession>
<dbReference type="Pfam" id="PF01370">
    <property type="entry name" value="Epimerase"/>
    <property type="match status" value="1"/>
</dbReference>
<protein>
    <submittedName>
        <fullName evidence="3">NAD-dependent epimerase/dehydratase family protein</fullName>
    </submittedName>
</protein>
<proteinExistence type="inferred from homology"/>
<keyword evidence="4" id="KW-1185">Reference proteome</keyword>
<dbReference type="Gene3D" id="3.40.50.720">
    <property type="entry name" value="NAD(P)-binding Rossmann-like Domain"/>
    <property type="match status" value="1"/>
</dbReference>
<comment type="caution">
    <text evidence="3">The sequence shown here is derived from an EMBL/GenBank/DDBJ whole genome shotgun (WGS) entry which is preliminary data.</text>
</comment>
<dbReference type="Proteomes" id="UP001595916">
    <property type="component" value="Unassembled WGS sequence"/>
</dbReference>
<dbReference type="EMBL" id="JBHSHL010000045">
    <property type="protein sequence ID" value="MFC4805318.1"/>
    <property type="molecule type" value="Genomic_DNA"/>
</dbReference>
<dbReference type="RefSeq" id="WP_379788870.1">
    <property type="nucleotide sequence ID" value="NZ_JBHSHL010000045.1"/>
</dbReference>
<sequence>MKIVVTGGAGFIGSHIVDCFVKEGHEVYVIDNLSHGDRKNVAERAKFIQMDIRDEGIEELFQKIGPDAVVHQAAQISVSKSLQDPLEDEKINIMGTLNLLEASRKAGVKKFVYPSTAAVFGEPQYLPIDEEHPTDMISNYGASKYAAEQYIKLYHRLYKMGYTIFRYSNVYGPRQDSTGEGGVISIFCEKMLKEERPSIFGDGKQTRDFVYVEDIARANLLAALSEQNGLYNLCTNTRISVNEVFEIIKKEIGFQDGPIYVGERKGDILHSYMSFEKMKKDFGWEPTCSFEKGISNTVDYYRRECGV</sequence>